<dbReference type="GO" id="GO:0016197">
    <property type="term" value="P:endosomal transport"/>
    <property type="evidence" value="ECO:0000318"/>
    <property type="project" value="GO_Central"/>
</dbReference>
<feature type="compositionally biased region" description="Basic and acidic residues" evidence="2">
    <location>
        <begin position="1187"/>
        <end position="1202"/>
    </location>
</feature>
<feature type="compositionally biased region" description="Low complexity" evidence="2">
    <location>
        <begin position="246"/>
        <end position="257"/>
    </location>
</feature>
<dbReference type="SUPFAM" id="SSF47473">
    <property type="entry name" value="EF-hand"/>
    <property type="match status" value="2"/>
</dbReference>
<name>A0A2K1JN59_PHYPA</name>
<feature type="compositionally biased region" description="Polar residues" evidence="2">
    <location>
        <begin position="1106"/>
        <end position="1130"/>
    </location>
</feature>
<proteinExistence type="predicted"/>
<dbReference type="GO" id="GO:0005737">
    <property type="term" value="C:cytoplasm"/>
    <property type="evidence" value="ECO:0000318"/>
    <property type="project" value="GO_Central"/>
</dbReference>
<feature type="region of interest" description="Disordered" evidence="2">
    <location>
        <begin position="375"/>
        <end position="408"/>
    </location>
</feature>
<evidence type="ECO:0000259" key="4">
    <source>
        <dbReference type="PROSITE" id="PS50222"/>
    </source>
</evidence>
<dbReference type="Gene3D" id="1.10.238.10">
    <property type="entry name" value="EF-hand"/>
    <property type="match status" value="2"/>
</dbReference>
<feature type="region of interest" description="Disordered" evidence="2">
    <location>
        <begin position="180"/>
        <end position="259"/>
    </location>
</feature>
<feature type="region of interest" description="Disordered" evidence="2">
    <location>
        <begin position="1171"/>
        <end position="1239"/>
    </location>
</feature>
<reference evidence="6" key="3">
    <citation type="submission" date="2020-12" db="UniProtKB">
        <authorList>
            <consortium name="EnsemblPlants"/>
        </authorList>
    </citation>
    <scope>IDENTIFICATION</scope>
</reference>
<dbReference type="PROSITE" id="PS50031">
    <property type="entry name" value="EH"/>
    <property type="match status" value="2"/>
</dbReference>
<dbReference type="EnsemblPlants" id="Pp3c13_24530V3.6">
    <property type="protein sequence ID" value="Pp3c13_24530V3.6"/>
    <property type="gene ID" value="Pp3c13_24530"/>
</dbReference>
<evidence type="ECO:0000313" key="6">
    <source>
        <dbReference type="EnsemblPlants" id="Pp3c13_24530V3.1"/>
    </source>
</evidence>
<dbReference type="Proteomes" id="UP000006727">
    <property type="component" value="Chromosome 13"/>
</dbReference>
<dbReference type="GO" id="GO:0030674">
    <property type="term" value="F:protein-macromolecule adaptor activity"/>
    <property type="evidence" value="ECO:0000318"/>
    <property type="project" value="GO_Central"/>
</dbReference>
<reference evidence="5 7" key="2">
    <citation type="journal article" date="2018" name="Plant J.">
        <title>The Physcomitrella patens chromosome-scale assembly reveals moss genome structure and evolution.</title>
        <authorList>
            <person name="Lang D."/>
            <person name="Ullrich K.K."/>
            <person name="Murat F."/>
            <person name="Fuchs J."/>
            <person name="Jenkins J."/>
            <person name="Haas F.B."/>
            <person name="Piednoel M."/>
            <person name="Gundlach H."/>
            <person name="Van Bel M."/>
            <person name="Meyberg R."/>
            <person name="Vives C."/>
            <person name="Morata J."/>
            <person name="Symeonidi A."/>
            <person name="Hiss M."/>
            <person name="Muchero W."/>
            <person name="Kamisugi Y."/>
            <person name="Saleh O."/>
            <person name="Blanc G."/>
            <person name="Decker E.L."/>
            <person name="van Gessel N."/>
            <person name="Grimwood J."/>
            <person name="Hayes R.D."/>
            <person name="Graham S.W."/>
            <person name="Gunter L.E."/>
            <person name="McDaniel S.F."/>
            <person name="Hoernstein S.N.W."/>
            <person name="Larsson A."/>
            <person name="Li F.W."/>
            <person name="Perroud P.F."/>
            <person name="Phillips J."/>
            <person name="Ranjan P."/>
            <person name="Rokshar D.S."/>
            <person name="Rothfels C.J."/>
            <person name="Schneider L."/>
            <person name="Shu S."/>
            <person name="Stevenson D.W."/>
            <person name="Thummler F."/>
            <person name="Tillich M."/>
            <person name="Villarreal Aguilar J.C."/>
            <person name="Widiez T."/>
            <person name="Wong G.K."/>
            <person name="Wymore A."/>
            <person name="Zhang Y."/>
            <person name="Zimmer A.D."/>
            <person name="Quatrano R.S."/>
            <person name="Mayer K.F.X."/>
            <person name="Goodstein D."/>
            <person name="Casacuberta J.M."/>
            <person name="Vandepoele K."/>
            <person name="Reski R."/>
            <person name="Cuming A.C."/>
            <person name="Tuskan G.A."/>
            <person name="Maumus F."/>
            <person name="Salse J."/>
            <person name="Schmutz J."/>
            <person name="Rensing S.A."/>
        </authorList>
    </citation>
    <scope>NUCLEOTIDE SEQUENCE [LARGE SCALE GENOMIC DNA]</scope>
    <source>
        <strain evidence="6 7">cv. Gransden 2004</strain>
    </source>
</reference>
<dbReference type="PROSITE" id="PS50222">
    <property type="entry name" value="EF_HAND_2"/>
    <property type="match status" value="3"/>
</dbReference>
<feature type="compositionally biased region" description="Polar residues" evidence="2">
    <location>
        <begin position="388"/>
        <end position="402"/>
    </location>
</feature>
<feature type="compositionally biased region" description="Low complexity" evidence="2">
    <location>
        <begin position="1173"/>
        <end position="1185"/>
    </location>
</feature>
<sequence>MVNAEVFDSFFRLADLDKDGRISGKEAVGFFKGSGLPQITLAKIWQFADQGRTGYLSRVEFCNALKLVTVAQTGREITPELVRAALTDLAAAQIPPPRIVMPAEQPGVPDSAPAQVPTSQGVLPPVYSPAAQGVANRQEAQSRSVQVSSGGVMPAGLQGNGLAGSQGMYGAALFQKFSPHTNSAPSAPLPQGGIGGPARRSGPQANSLSTGGAGLPRPMSQTSSVSRFPSADQVQVAPTGFTQGWGRPPAGGAPARPSLGTLLFSNSSWPLKEANVPGASQGLVSTSESSSPSAMSAPRSGQSRSLTPVSSNAGGSATSAMHASTVNSKNDDVIGGGFDSGIDLFGSGFKAAPPNGMPSTTPGSTSITADMFSRSQAAKPAPLAPPAQSESTSVTPAAQTKPSPLDKSMFSAPVVPSVPVSSRALGVAGVSQGLPQNGSMGIGAGAGPRSPGIPVMEGSWPQMSVNDVQRYTRVFVKVDIDEDGKITGNQARELFLSWQLPRGVLKQVWDLSDQDNDSMLSLREFCTALYFMERFREGRTLPPTLPPGIHPDNLQVPAELVPEGSTGQTTPIWRHIPGAPQPAVSAAGANVVGDPQPPIEASNVQRMPERAVPAPGEAGPSAVQEPYKSKVPALVENLVNQLSRDEQEMLKTKHKAAEEADKKVFELDKEIQDYQEKIELYRTKLQEIILFKSRCDIELNEVKERVATERREIDTLGKKYDQKFKQAGEVSSRLQAEEAAFRDIQEKKMELYTAIAKLDKGGDANESLENRASLISAHLDDLKKVLYERSRALGVKPKSAVPIEVSTGFGGIPDNAMEWVEDWDNFTDEGFTNVRDIMDDMGVVPSTTKSAYSAPWGNGESLFDDGFDFSSEPTVPDFKAGQDEKSASTSEKAHADFRSAEGNDVFKSAFDDGPERDVSLSDSPHKYNAFGASLPSARFDEGETGGSVFGGEATFDTISESGFGLERSTFDSKDPFGDSHGAWAFNDDSNADSRASWGQSSSIVPSTQTSMDLTSSRGQTRFGREPGSIVDTLDLDPLSVSSPTGILFDGSIRVSSSSGFDSPRRESVSSPGAKGFGGLSSPGWSFDRNGNGHDDYKSAFGAFDSPKSNSFGSPRNTFGSPKNTFGSPKDSSSFFGNSSFDATPSFFRGSPGVSKREDPYGGNSFLLFDSFRGPGSPAAPASASEGNDDHSILRHDGEKSMQRLDSSNSMKPDRKHGFGSDNGSDPFGAFGGSGPFSAGIAKQTNVWSAF</sequence>
<dbReference type="PANTHER" id="PTHR11216:SF161">
    <property type="entry name" value="CALCIUM-BINDING EF HAND FAMILY PROTEIN"/>
    <property type="match status" value="1"/>
</dbReference>
<dbReference type="STRING" id="3218.A0A2K1JN59"/>
<dbReference type="Pfam" id="PF12763">
    <property type="entry name" value="EH"/>
    <property type="match status" value="2"/>
</dbReference>
<dbReference type="AlphaFoldDB" id="A0A2K1JN59"/>
<keyword evidence="7" id="KW-1185">Reference proteome</keyword>
<protein>
    <recommendedName>
        <fullName evidence="8">Epidermal growth factor receptor substrate 15-like 1</fullName>
    </recommendedName>
</protein>
<feature type="coiled-coil region" evidence="1">
    <location>
        <begin position="635"/>
        <end position="719"/>
    </location>
</feature>
<dbReference type="EnsemblPlants" id="Pp3c13_24530V3.3">
    <property type="protein sequence ID" value="Pp3c13_24530V3.3"/>
    <property type="gene ID" value="Pp3c13_24530"/>
</dbReference>
<dbReference type="GO" id="GO:0005886">
    <property type="term" value="C:plasma membrane"/>
    <property type="evidence" value="ECO:0000318"/>
    <property type="project" value="GO_Central"/>
</dbReference>
<feature type="compositionally biased region" description="Basic and acidic residues" evidence="2">
    <location>
        <begin position="880"/>
        <end position="898"/>
    </location>
</feature>
<feature type="compositionally biased region" description="Polar residues" evidence="2">
    <location>
        <begin position="992"/>
        <end position="1019"/>
    </location>
</feature>
<feature type="domain" description="EH" evidence="3">
    <location>
        <begin position="3"/>
        <end position="79"/>
    </location>
</feature>
<evidence type="ECO:0000256" key="2">
    <source>
        <dbReference type="SAM" id="MobiDB-lite"/>
    </source>
</evidence>
<evidence type="ECO:0008006" key="8">
    <source>
        <dbReference type="Google" id="ProtNLM"/>
    </source>
</evidence>
<dbReference type="PANTHER" id="PTHR11216">
    <property type="entry name" value="EH DOMAIN"/>
    <property type="match status" value="1"/>
</dbReference>
<evidence type="ECO:0000259" key="3">
    <source>
        <dbReference type="PROSITE" id="PS50031"/>
    </source>
</evidence>
<dbReference type="GO" id="GO:0006897">
    <property type="term" value="P:endocytosis"/>
    <property type="evidence" value="ECO:0000318"/>
    <property type="project" value="GO_Central"/>
</dbReference>
<feature type="compositionally biased region" description="Low complexity" evidence="2">
    <location>
        <begin position="285"/>
        <end position="300"/>
    </location>
</feature>
<gene>
    <name evidence="6" type="primary">LOC112290597</name>
    <name evidence="5" type="ORF">PHYPA_017807</name>
</gene>
<dbReference type="Gramene" id="Pp3c13_24530V3.6">
    <property type="protein sequence ID" value="Pp3c13_24530V3.6"/>
    <property type="gene ID" value="Pp3c13_24530"/>
</dbReference>
<feature type="domain" description="EF-hand" evidence="4">
    <location>
        <begin position="41"/>
        <end position="71"/>
    </location>
</feature>
<dbReference type="EnsemblPlants" id="Pp3c13_24530V3.1">
    <property type="protein sequence ID" value="Pp3c13_24530V3.1"/>
    <property type="gene ID" value="Pp3c13_24530"/>
</dbReference>
<organism evidence="5">
    <name type="scientific">Physcomitrium patens</name>
    <name type="common">Spreading-leaved earth moss</name>
    <name type="synonym">Physcomitrella patens</name>
    <dbReference type="NCBI Taxonomy" id="3218"/>
    <lineage>
        <taxon>Eukaryota</taxon>
        <taxon>Viridiplantae</taxon>
        <taxon>Streptophyta</taxon>
        <taxon>Embryophyta</taxon>
        <taxon>Bryophyta</taxon>
        <taxon>Bryophytina</taxon>
        <taxon>Bryopsida</taxon>
        <taxon>Funariidae</taxon>
        <taxon>Funariales</taxon>
        <taxon>Funariaceae</taxon>
        <taxon>Physcomitrium</taxon>
    </lineage>
</organism>
<dbReference type="SMART" id="SM00027">
    <property type="entry name" value="EH"/>
    <property type="match status" value="2"/>
</dbReference>
<dbReference type="Gramene" id="Pp3c13_24530V3.1">
    <property type="protein sequence ID" value="Pp3c13_24530V3.1"/>
    <property type="gene ID" value="Pp3c13_24530"/>
</dbReference>
<evidence type="ECO:0000313" key="7">
    <source>
        <dbReference type="Proteomes" id="UP000006727"/>
    </source>
</evidence>
<feature type="compositionally biased region" description="Polar residues" evidence="2">
    <location>
        <begin position="301"/>
        <end position="328"/>
    </location>
</feature>
<reference evidence="5 7" key="1">
    <citation type="journal article" date="2008" name="Science">
        <title>The Physcomitrella genome reveals evolutionary insights into the conquest of land by plants.</title>
        <authorList>
            <person name="Rensing S."/>
            <person name="Lang D."/>
            <person name="Zimmer A."/>
            <person name="Terry A."/>
            <person name="Salamov A."/>
            <person name="Shapiro H."/>
            <person name="Nishiyama T."/>
            <person name="Perroud P.-F."/>
            <person name="Lindquist E."/>
            <person name="Kamisugi Y."/>
            <person name="Tanahashi T."/>
            <person name="Sakakibara K."/>
            <person name="Fujita T."/>
            <person name="Oishi K."/>
            <person name="Shin-I T."/>
            <person name="Kuroki Y."/>
            <person name="Toyoda A."/>
            <person name="Suzuki Y."/>
            <person name="Hashimoto A."/>
            <person name="Yamaguchi K."/>
            <person name="Sugano A."/>
            <person name="Kohara Y."/>
            <person name="Fujiyama A."/>
            <person name="Anterola A."/>
            <person name="Aoki S."/>
            <person name="Ashton N."/>
            <person name="Barbazuk W.B."/>
            <person name="Barker E."/>
            <person name="Bennetzen J."/>
            <person name="Bezanilla M."/>
            <person name="Blankenship R."/>
            <person name="Cho S.H."/>
            <person name="Dutcher S."/>
            <person name="Estelle M."/>
            <person name="Fawcett J.A."/>
            <person name="Gundlach H."/>
            <person name="Hanada K."/>
            <person name="Heyl A."/>
            <person name="Hicks K.A."/>
            <person name="Hugh J."/>
            <person name="Lohr M."/>
            <person name="Mayer K."/>
            <person name="Melkozernov A."/>
            <person name="Murata T."/>
            <person name="Nelson D."/>
            <person name="Pils B."/>
            <person name="Prigge M."/>
            <person name="Reiss B."/>
            <person name="Renner T."/>
            <person name="Rombauts S."/>
            <person name="Rushton P."/>
            <person name="Sanderfoot A."/>
            <person name="Schween G."/>
            <person name="Shiu S.-H."/>
            <person name="Stueber K."/>
            <person name="Theodoulou F.L."/>
            <person name="Tu H."/>
            <person name="Van de Peer Y."/>
            <person name="Verrier P.J."/>
            <person name="Waters E."/>
            <person name="Wood A."/>
            <person name="Yang L."/>
            <person name="Cove D."/>
            <person name="Cuming A."/>
            <person name="Hasebe M."/>
            <person name="Lucas S."/>
            <person name="Mishler D.B."/>
            <person name="Reski R."/>
            <person name="Grigoriev I."/>
            <person name="Quatrano R.S."/>
            <person name="Boore J.L."/>
        </authorList>
    </citation>
    <scope>NUCLEOTIDE SEQUENCE [LARGE SCALE GENOMIC DNA]</scope>
    <source>
        <strain evidence="6 7">cv. Gransden 2004</strain>
    </source>
</reference>
<dbReference type="GeneID" id="112290597"/>
<dbReference type="GO" id="GO:0005509">
    <property type="term" value="F:calcium ion binding"/>
    <property type="evidence" value="ECO:0007669"/>
    <property type="project" value="InterPro"/>
</dbReference>
<dbReference type="Gramene" id="Pp3c13_24530V3.3">
    <property type="protein sequence ID" value="Pp3c13_24530V3.3"/>
    <property type="gene ID" value="Pp3c13_24530"/>
</dbReference>
<feature type="region of interest" description="Disordered" evidence="2">
    <location>
        <begin position="987"/>
        <end position="1029"/>
    </location>
</feature>
<feature type="region of interest" description="Disordered" evidence="2">
    <location>
        <begin position="275"/>
        <end position="328"/>
    </location>
</feature>
<dbReference type="InterPro" id="IPR000261">
    <property type="entry name" value="EH_dom"/>
</dbReference>
<dbReference type="OrthoDB" id="524326at2759"/>
<feature type="domain" description="EH" evidence="3">
    <location>
        <begin position="467"/>
        <end position="551"/>
    </location>
</feature>
<dbReference type="RefSeq" id="XP_024392813.1">
    <property type="nucleotide sequence ID" value="XM_024537045.2"/>
</dbReference>
<dbReference type="SMART" id="SM00054">
    <property type="entry name" value="EFh"/>
    <property type="match status" value="3"/>
</dbReference>
<dbReference type="InterPro" id="IPR002048">
    <property type="entry name" value="EF_hand_dom"/>
</dbReference>
<accession>A0A2K1JN59</accession>
<dbReference type="InterPro" id="IPR011992">
    <property type="entry name" value="EF-hand-dom_pair"/>
</dbReference>
<feature type="domain" description="EF-hand" evidence="4">
    <location>
        <begin position="2"/>
        <end position="37"/>
    </location>
</feature>
<feature type="domain" description="EF-hand" evidence="4">
    <location>
        <begin position="500"/>
        <end position="535"/>
    </location>
</feature>
<dbReference type="EMBL" id="ABEU02000013">
    <property type="protein sequence ID" value="PNR42975.1"/>
    <property type="molecule type" value="Genomic_DNA"/>
</dbReference>
<feature type="region of interest" description="Disordered" evidence="2">
    <location>
        <begin position="1055"/>
        <end position="1133"/>
    </location>
</feature>
<evidence type="ECO:0000313" key="5">
    <source>
        <dbReference type="EMBL" id="PNR42975.1"/>
    </source>
</evidence>
<dbReference type="PaxDb" id="3218-PP1S37_348V6.1"/>
<dbReference type="CDD" id="cd00052">
    <property type="entry name" value="EH"/>
    <property type="match status" value="2"/>
</dbReference>
<keyword evidence="1" id="KW-0175">Coiled coil</keyword>
<evidence type="ECO:0000256" key="1">
    <source>
        <dbReference type="SAM" id="Coils"/>
    </source>
</evidence>
<dbReference type="RefSeq" id="XP_024392814.1">
    <property type="nucleotide sequence ID" value="XM_024537046.2"/>
</dbReference>
<feature type="region of interest" description="Disordered" evidence="2">
    <location>
        <begin position="873"/>
        <end position="898"/>
    </location>
</feature>